<dbReference type="EMBL" id="CM002872">
    <property type="protein sequence ID" value="KFK35881.1"/>
    <property type="molecule type" value="Genomic_DNA"/>
</dbReference>
<name>A0A087H179_ARAAL</name>
<dbReference type="OMA" id="PIYDSWG"/>
<organism evidence="2 3">
    <name type="scientific">Arabis alpina</name>
    <name type="common">Alpine rock-cress</name>
    <dbReference type="NCBI Taxonomy" id="50452"/>
    <lineage>
        <taxon>Eukaryota</taxon>
        <taxon>Viridiplantae</taxon>
        <taxon>Streptophyta</taxon>
        <taxon>Embryophyta</taxon>
        <taxon>Tracheophyta</taxon>
        <taxon>Spermatophyta</taxon>
        <taxon>Magnoliopsida</taxon>
        <taxon>eudicotyledons</taxon>
        <taxon>Gunneridae</taxon>
        <taxon>Pentapetalae</taxon>
        <taxon>rosids</taxon>
        <taxon>malvids</taxon>
        <taxon>Brassicales</taxon>
        <taxon>Brassicaceae</taxon>
        <taxon>Arabideae</taxon>
        <taxon>Arabis</taxon>
    </lineage>
</organism>
<dbReference type="GO" id="GO:0046872">
    <property type="term" value="F:metal ion binding"/>
    <property type="evidence" value="ECO:0007669"/>
    <property type="project" value="InterPro"/>
</dbReference>
<protein>
    <recommendedName>
        <fullName evidence="4">HMA domain-containing protein</fullName>
    </recommendedName>
</protein>
<evidence type="ECO:0000313" key="3">
    <source>
        <dbReference type="Proteomes" id="UP000029120"/>
    </source>
</evidence>
<dbReference type="OrthoDB" id="785270at2759"/>
<accession>A0A087H179</accession>
<dbReference type="SUPFAM" id="SSF55008">
    <property type="entry name" value="HMA, heavy metal-associated domain"/>
    <property type="match status" value="1"/>
</dbReference>
<reference evidence="3" key="1">
    <citation type="journal article" date="2015" name="Nat. Plants">
        <title>Genome expansion of Arabis alpina linked with retrotransposition and reduced symmetric DNA methylation.</title>
        <authorList>
            <person name="Willing E.M."/>
            <person name="Rawat V."/>
            <person name="Mandakova T."/>
            <person name="Maumus F."/>
            <person name="James G.V."/>
            <person name="Nordstroem K.J."/>
            <person name="Becker C."/>
            <person name="Warthmann N."/>
            <person name="Chica C."/>
            <person name="Szarzynska B."/>
            <person name="Zytnicki M."/>
            <person name="Albani M.C."/>
            <person name="Kiefer C."/>
            <person name="Bergonzi S."/>
            <person name="Castaings L."/>
            <person name="Mateos J.L."/>
            <person name="Berns M.C."/>
            <person name="Bujdoso N."/>
            <person name="Piofczyk T."/>
            <person name="de Lorenzo L."/>
            <person name="Barrero-Sicilia C."/>
            <person name="Mateos I."/>
            <person name="Piednoel M."/>
            <person name="Hagmann J."/>
            <person name="Chen-Min-Tao R."/>
            <person name="Iglesias-Fernandez R."/>
            <person name="Schuster S.C."/>
            <person name="Alonso-Blanco C."/>
            <person name="Roudier F."/>
            <person name="Carbonero P."/>
            <person name="Paz-Ares J."/>
            <person name="Davis S.J."/>
            <person name="Pecinka A."/>
            <person name="Quesneville H."/>
            <person name="Colot V."/>
            <person name="Lysak M.A."/>
            <person name="Weigel D."/>
            <person name="Coupland G."/>
            <person name="Schneeberger K."/>
        </authorList>
    </citation>
    <scope>NUCLEOTIDE SEQUENCE [LARGE SCALE GENOMIC DNA]</scope>
    <source>
        <strain evidence="3">cv. Pajares</strain>
    </source>
</reference>
<gene>
    <name evidence="2" type="ordered locus">AALP_Aa4g048900</name>
</gene>
<dbReference type="Proteomes" id="UP000029120">
    <property type="component" value="Chromosome 4"/>
</dbReference>
<feature type="region of interest" description="Disordered" evidence="1">
    <location>
        <begin position="77"/>
        <end position="102"/>
    </location>
</feature>
<proteinExistence type="predicted"/>
<evidence type="ECO:0008006" key="4">
    <source>
        <dbReference type="Google" id="ProtNLM"/>
    </source>
</evidence>
<dbReference type="InterPro" id="IPR036163">
    <property type="entry name" value="HMA_dom_sf"/>
</dbReference>
<dbReference type="Gene3D" id="3.30.70.100">
    <property type="match status" value="1"/>
</dbReference>
<keyword evidence="3" id="KW-1185">Reference proteome</keyword>
<dbReference type="PANTHER" id="PTHR47005:SF5">
    <property type="entry name" value="HEAVY METAL TRANSPORT_DETOXIFICATION SUPERFAMILY PROTEIN"/>
    <property type="match status" value="1"/>
</dbReference>
<dbReference type="Gramene" id="KFK35881">
    <property type="protein sequence ID" value="KFK35881"/>
    <property type="gene ID" value="AALP_AA4G048900"/>
</dbReference>
<dbReference type="AlphaFoldDB" id="A0A087H179"/>
<evidence type="ECO:0000256" key="1">
    <source>
        <dbReference type="SAM" id="MobiDB-lite"/>
    </source>
</evidence>
<dbReference type="PANTHER" id="PTHR47005">
    <property type="entry name" value="HEAVY METAL TRANSPORT/DETOXIFICATION SUPERFAMILY PROTEIN"/>
    <property type="match status" value="1"/>
</dbReference>
<evidence type="ECO:0000313" key="2">
    <source>
        <dbReference type="EMBL" id="KFK35881.1"/>
    </source>
</evidence>
<sequence>MAEKVTMMKLKVDLDCSKCYKKVKKALRKFPQIRDQLFDEKTNTIIIKVVCYDPERLMNKLCYKGDGSIKSIVILEPPKPPQVQAQPSQKPKEPEKAPTPTPVQVQLQAPAPAPAPAPQMMPMSQAYHCGPYYEAQQYQYYGRPIYDSWGGSLIGGPIHTQCCHEATNQQSCSIM</sequence>